<evidence type="ECO:0000256" key="13">
    <source>
        <dbReference type="ARBA" id="ARBA00034092"/>
    </source>
</evidence>
<evidence type="ECO:0000313" key="21">
    <source>
        <dbReference type="Proteomes" id="UP000233220"/>
    </source>
</evidence>
<dbReference type="FunFam" id="4.10.960.10:FF:000004">
    <property type="entry name" value="60S ribosomal protein L3"/>
    <property type="match status" value="1"/>
</dbReference>
<evidence type="ECO:0000313" key="20">
    <source>
        <dbReference type="Ensembl" id="ENSSBOP00000008348.1"/>
    </source>
</evidence>
<dbReference type="GO" id="GO:0003735">
    <property type="term" value="F:structural constituent of ribosome"/>
    <property type="evidence" value="ECO:0007669"/>
    <property type="project" value="InterPro"/>
</dbReference>
<protein>
    <recommendedName>
        <fullName evidence="14">Large ribosomal subunit protein uL3</fullName>
    </recommendedName>
    <alternativeName>
        <fullName evidence="15">60S ribosomal protein L3</fullName>
    </alternativeName>
    <alternativeName>
        <fullName evidence="18">60S ribosomal protein L3-like</fullName>
    </alternativeName>
</protein>
<accession>A0A2K6SLU2</accession>
<evidence type="ECO:0000256" key="18">
    <source>
        <dbReference type="ARBA" id="ARBA00077439"/>
    </source>
</evidence>
<keyword evidence="21" id="KW-1185">Reference proteome</keyword>
<reference evidence="20" key="1">
    <citation type="submission" date="2025-08" db="UniProtKB">
        <authorList>
            <consortium name="Ensembl"/>
        </authorList>
    </citation>
    <scope>IDENTIFICATION</scope>
</reference>
<evidence type="ECO:0000256" key="19">
    <source>
        <dbReference type="SAM" id="MobiDB-lite"/>
    </source>
</evidence>
<feature type="compositionally biased region" description="Basic residues" evidence="19">
    <location>
        <begin position="21"/>
        <end position="31"/>
    </location>
</feature>
<dbReference type="InterPro" id="IPR000597">
    <property type="entry name" value="Ribosomal_uL3"/>
</dbReference>
<dbReference type="FunFam" id="2.40.30.10:FF:000351">
    <property type="entry name" value="Ribosomal protein L3"/>
    <property type="match status" value="1"/>
</dbReference>
<dbReference type="InterPro" id="IPR044892">
    <property type="entry name" value="Ribosomal_L3_dom_3_arc_sf"/>
</dbReference>
<keyword evidence="6" id="KW-1017">Isopeptide bond</keyword>
<keyword evidence="5" id="KW-0963">Cytoplasm</keyword>
<keyword evidence="4" id="KW-0488">Methylation</keyword>
<evidence type="ECO:0000256" key="4">
    <source>
        <dbReference type="ARBA" id="ARBA00022481"/>
    </source>
</evidence>
<keyword evidence="9" id="KW-0689">Ribosomal protein</keyword>
<dbReference type="PANTHER" id="PTHR11363">
    <property type="entry name" value="60S RIBOSOMAL PROTEIN L3-RELATED"/>
    <property type="match status" value="1"/>
</dbReference>
<evidence type="ECO:0000256" key="1">
    <source>
        <dbReference type="ARBA" id="ARBA00004496"/>
    </source>
</evidence>
<dbReference type="GO" id="GO:0005730">
    <property type="term" value="C:nucleolus"/>
    <property type="evidence" value="ECO:0007669"/>
    <property type="project" value="UniProtKB-SubCell"/>
</dbReference>
<comment type="subunit">
    <text evidence="16">Component of the large ribosomal subunit. Interacts with DHX33.</text>
</comment>
<dbReference type="Gene3D" id="2.40.30.10">
    <property type="entry name" value="Translation factors"/>
    <property type="match status" value="1"/>
</dbReference>
<dbReference type="Pfam" id="PF00297">
    <property type="entry name" value="Ribosomal_L3"/>
    <property type="match status" value="1"/>
</dbReference>
<dbReference type="PANTHER" id="PTHR11363:SF4">
    <property type="entry name" value="LARGE RIBOSOMAL SUBUNIT PROTEIN UL3"/>
    <property type="match status" value="1"/>
</dbReference>
<dbReference type="Gene3D" id="3.30.1430.10">
    <property type="match status" value="1"/>
</dbReference>
<evidence type="ECO:0000256" key="7">
    <source>
        <dbReference type="ARBA" id="ARBA00022553"/>
    </source>
</evidence>
<evidence type="ECO:0000256" key="8">
    <source>
        <dbReference type="ARBA" id="ARBA00022843"/>
    </source>
</evidence>
<evidence type="ECO:0000256" key="3">
    <source>
        <dbReference type="ARBA" id="ARBA00006540"/>
    </source>
</evidence>
<dbReference type="GO" id="GO:0003723">
    <property type="term" value="F:RNA binding"/>
    <property type="evidence" value="ECO:0007669"/>
    <property type="project" value="TreeGrafter"/>
</dbReference>
<comment type="function">
    <text evidence="17">Heart- and skeletal muscle-specific component of the ribosome, which regulates muscle function. Component of the large ribosomal subunit in striated muscle cells: replaces the RPL3 paralog in the ribosome in these cells. The ribosome is a large ribonucleoprotein complex responsible for the synthesis of proteins in the cell. Inhibits myotube growth and muscle function.</text>
</comment>
<evidence type="ECO:0000256" key="10">
    <source>
        <dbReference type="ARBA" id="ARBA00022990"/>
    </source>
</evidence>
<dbReference type="AlphaFoldDB" id="A0A2K6SLU2"/>
<comment type="similarity">
    <text evidence="3">Belongs to the universal ribosomal protein uL3 family.</text>
</comment>
<evidence type="ECO:0000256" key="2">
    <source>
        <dbReference type="ARBA" id="ARBA00004604"/>
    </source>
</evidence>
<dbReference type="Gene3D" id="4.10.960.10">
    <property type="entry name" value="Ribosomal protein L3, domain 3"/>
    <property type="match status" value="1"/>
</dbReference>
<evidence type="ECO:0000256" key="14">
    <source>
        <dbReference type="ARBA" id="ARBA00035243"/>
    </source>
</evidence>
<keyword evidence="12" id="KW-0687">Ribonucleoprotein</keyword>
<dbReference type="STRING" id="39432.ENSSBOP00000008348"/>
<dbReference type="Ensembl" id="ENSSBOT00000025107.1">
    <property type="protein sequence ID" value="ENSSBOP00000008348.1"/>
    <property type="gene ID" value="ENSSBOG00000021078.1"/>
</dbReference>
<evidence type="ECO:0000256" key="11">
    <source>
        <dbReference type="ARBA" id="ARBA00023242"/>
    </source>
</evidence>
<evidence type="ECO:0000256" key="5">
    <source>
        <dbReference type="ARBA" id="ARBA00022490"/>
    </source>
</evidence>
<evidence type="ECO:0000256" key="16">
    <source>
        <dbReference type="ARBA" id="ARBA00046482"/>
    </source>
</evidence>
<dbReference type="FunFam" id="3.30.1430.10:FF:000001">
    <property type="entry name" value="60S ribosomal protein L3"/>
    <property type="match status" value="1"/>
</dbReference>
<keyword evidence="10" id="KW-0007">Acetylation</keyword>
<keyword evidence="8" id="KW-0832">Ubl conjugation</keyword>
<organism evidence="20 21">
    <name type="scientific">Saimiri boliviensis boliviensis</name>
    <name type="common">Bolivian squirrel monkey</name>
    <dbReference type="NCBI Taxonomy" id="39432"/>
    <lineage>
        <taxon>Eukaryota</taxon>
        <taxon>Metazoa</taxon>
        <taxon>Chordata</taxon>
        <taxon>Craniata</taxon>
        <taxon>Vertebrata</taxon>
        <taxon>Euteleostomi</taxon>
        <taxon>Mammalia</taxon>
        <taxon>Eutheria</taxon>
        <taxon>Euarchontoglires</taxon>
        <taxon>Primates</taxon>
        <taxon>Haplorrhini</taxon>
        <taxon>Platyrrhini</taxon>
        <taxon>Cebidae</taxon>
        <taxon>Saimiriinae</taxon>
        <taxon>Saimiri</taxon>
    </lineage>
</organism>
<dbReference type="InterPro" id="IPR045077">
    <property type="entry name" value="L3_arc_euk"/>
</dbReference>
<evidence type="ECO:0000256" key="17">
    <source>
        <dbReference type="ARBA" id="ARBA00055008"/>
    </source>
</evidence>
<name>A0A2K6SLU2_SAIBB</name>
<dbReference type="Proteomes" id="UP000233220">
    <property type="component" value="Unplaced"/>
</dbReference>
<evidence type="ECO:0000256" key="6">
    <source>
        <dbReference type="ARBA" id="ARBA00022499"/>
    </source>
</evidence>
<keyword evidence="7" id="KW-0597">Phosphoprotein</keyword>
<evidence type="ECO:0000256" key="12">
    <source>
        <dbReference type="ARBA" id="ARBA00023274"/>
    </source>
</evidence>
<dbReference type="InterPro" id="IPR009000">
    <property type="entry name" value="Transl_B-barrel_sf"/>
</dbReference>
<dbReference type="GeneTree" id="ENSGT00390000017606"/>
<dbReference type="GO" id="GO:0006412">
    <property type="term" value="P:translation"/>
    <property type="evidence" value="ECO:0007669"/>
    <property type="project" value="InterPro"/>
</dbReference>
<dbReference type="SUPFAM" id="SSF50447">
    <property type="entry name" value="Translation proteins"/>
    <property type="match status" value="1"/>
</dbReference>
<sequence>MSHRKFSTPRHGSLGFLPQKRSSRHRGKVKSFPKDDPSKPVHLTAFLGYKAGMTHIVREVGRPGSKVNKKEVVEAVTIVEMPPMVVVGIVGYVETPRGLRTFKTVFAEHISDECKRRFYKNWRKSKKAFAKYCKKWQDEDGKKQLEKDFSRMKKYCQVICVIAHIQMHLLPLHQKKTHLMAIQVNGGTVSEKLDWAHESLEQQVPVNQVFGQDKMIDVTGVTKGKRVTSRCHTKKLPRKTHQGLRKVTCIGAWHPACVAFSVACAGQKGYHHHAEINKKIYKIGQGYLIKDGKLIKNNASTNYDLSDKSINPLRVTNDFVMLKGCVVGTKKRVLTLCKSLLVHNKWQALEKIDLKFIDTTSMFGHGHFQTTEEKKAFMGPLNKDRIAKEEGA</sequence>
<dbReference type="FunFam" id="2.40.30.10:FF:000079">
    <property type="entry name" value="60S ribosomal protein L3"/>
    <property type="match status" value="1"/>
</dbReference>
<keyword evidence="11" id="KW-0539">Nucleus</keyword>
<evidence type="ECO:0000256" key="15">
    <source>
        <dbReference type="ARBA" id="ARBA00035354"/>
    </source>
</evidence>
<comment type="subcellular location">
    <subcellularLocation>
        <location evidence="1">Cytoplasm</location>
    </subcellularLocation>
    <subcellularLocation>
        <location evidence="2">Nucleus</location>
        <location evidence="2">Nucleolus</location>
    </subcellularLocation>
</comment>
<dbReference type="GO" id="GO:0022625">
    <property type="term" value="C:cytosolic large ribosomal subunit"/>
    <property type="evidence" value="ECO:0007669"/>
    <property type="project" value="TreeGrafter"/>
</dbReference>
<comment type="function">
    <text evidence="13">Component of the large ribosomal subunit. The ribosome is a large ribonucleoprotein complex responsible for the synthesis of proteins in the cell.</text>
</comment>
<evidence type="ECO:0000256" key="9">
    <source>
        <dbReference type="ARBA" id="ARBA00022980"/>
    </source>
</evidence>
<reference evidence="20" key="2">
    <citation type="submission" date="2025-09" db="UniProtKB">
        <authorList>
            <consortium name="Ensembl"/>
        </authorList>
    </citation>
    <scope>IDENTIFICATION</scope>
</reference>
<proteinExistence type="inferred from homology"/>
<feature type="region of interest" description="Disordered" evidence="19">
    <location>
        <begin position="1"/>
        <end position="37"/>
    </location>
</feature>
<dbReference type="FunFam" id="4.10.960.10:FF:000001">
    <property type="entry name" value="60S ribosomal protein L3"/>
    <property type="match status" value="1"/>
</dbReference>